<keyword evidence="3" id="KW-0285">Flavoprotein</keyword>
<keyword evidence="4" id="KW-0274">FAD</keyword>
<dbReference type="InterPro" id="IPR036188">
    <property type="entry name" value="FAD/NAD-bd_sf"/>
</dbReference>
<accession>A0A7U2FAN2</accession>
<dbReference type="OrthoDB" id="2219495at2759"/>
<reference evidence="8" key="1">
    <citation type="journal article" date="2021" name="BMC Genomics">
        <title>Chromosome-level genome assembly and manually-curated proteome of model necrotroph Parastagonospora nodorum Sn15 reveals a genome-wide trove of candidate effector homologs, and redundancy of virulence-related functions within an accessory chromosome.</title>
        <authorList>
            <person name="Bertazzoni S."/>
            <person name="Jones D.A.B."/>
            <person name="Phan H.T."/>
            <person name="Tan K.-C."/>
            <person name="Hane J.K."/>
        </authorList>
    </citation>
    <scope>NUCLEOTIDE SEQUENCE [LARGE SCALE GENOMIC DNA]</scope>
    <source>
        <strain evidence="8">SN15 / ATCC MYA-4574 / FGSC 10173)</strain>
    </source>
</reference>
<evidence type="ECO:0000256" key="4">
    <source>
        <dbReference type="ARBA" id="ARBA00022827"/>
    </source>
</evidence>
<organism evidence="7 8">
    <name type="scientific">Phaeosphaeria nodorum (strain SN15 / ATCC MYA-4574 / FGSC 10173)</name>
    <name type="common">Glume blotch fungus</name>
    <name type="synonym">Parastagonospora nodorum</name>
    <dbReference type="NCBI Taxonomy" id="321614"/>
    <lineage>
        <taxon>Eukaryota</taxon>
        <taxon>Fungi</taxon>
        <taxon>Dikarya</taxon>
        <taxon>Ascomycota</taxon>
        <taxon>Pezizomycotina</taxon>
        <taxon>Dothideomycetes</taxon>
        <taxon>Pleosporomycetidae</taxon>
        <taxon>Pleosporales</taxon>
        <taxon>Pleosporineae</taxon>
        <taxon>Phaeosphaeriaceae</taxon>
        <taxon>Parastagonospora</taxon>
    </lineage>
</organism>
<comment type="similarity">
    <text evidence="2">Belongs to the MSOX/MTOX family.</text>
</comment>
<dbReference type="InterPro" id="IPR045170">
    <property type="entry name" value="MTOX"/>
</dbReference>
<evidence type="ECO:0000259" key="6">
    <source>
        <dbReference type="Pfam" id="PF01266"/>
    </source>
</evidence>
<evidence type="ECO:0000313" key="8">
    <source>
        <dbReference type="Proteomes" id="UP000663193"/>
    </source>
</evidence>
<name>A0A7U2FAN2_PHANO</name>
<dbReference type="InterPro" id="IPR006076">
    <property type="entry name" value="FAD-dep_OxRdtase"/>
</dbReference>
<proteinExistence type="inferred from homology"/>
<evidence type="ECO:0000256" key="2">
    <source>
        <dbReference type="ARBA" id="ARBA00010989"/>
    </source>
</evidence>
<evidence type="ECO:0000313" key="7">
    <source>
        <dbReference type="EMBL" id="QRD01770.1"/>
    </source>
</evidence>
<dbReference type="Pfam" id="PF01266">
    <property type="entry name" value="DAO"/>
    <property type="match status" value="2"/>
</dbReference>
<dbReference type="GO" id="GO:0050660">
    <property type="term" value="F:flavin adenine dinucleotide binding"/>
    <property type="evidence" value="ECO:0007669"/>
    <property type="project" value="InterPro"/>
</dbReference>
<dbReference type="GO" id="GO:0016491">
    <property type="term" value="F:oxidoreductase activity"/>
    <property type="evidence" value="ECO:0007669"/>
    <property type="project" value="UniProtKB-KW"/>
</dbReference>
<dbReference type="VEuPathDB" id="FungiDB:JI435_144830"/>
<dbReference type="Gene3D" id="3.50.50.60">
    <property type="entry name" value="FAD/NAD(P)-binding domain"/>
    <property type="match status" value="3"/>
</dbReference>
<dbReference type="PANTHER" id="PTHR10961:SF24">
    <property type="entry name" value="HYPOTHETICAL FRUCTOSYL AMINE:OXYGEN OXIDOREDUCTASE (EUROFUNG)"/>
    <property type="match status" value="1"/>
</dbReference>
<dbReference type="AlphaFoldDB" id="A0A7U2FAN2"/>
<dbReference type="SUPFAM" id="SSF51905">
    <property type="entry name" value="FAD/NAD(P)-binding domain"/>
    <property type="match status" value="1"/>
</dbReference>
<dbReference type="PANTHER" id="PTHR10961">
    <property type="entry name" value="PEROXISOMAL SARCOSINE OXIDASE"/>
    <property type="match status" value="1"/>
</dbReference>
<feature type="domain" description="FAD dependent oxidoreductase" evidence="6">
    <location>
        <begin position="119"/>
        <end position="324"/>
    </location>
</feature>
<dbReference type="Proteomes" id="UP000663193">
    <property type="component" value="Chromosome 12"/>
</dbReference>
<comment type="cofactor">
    <cofactor evidence="1">
        <name>FAD</name>
        <dbReference type="ChEBI" id="CHEBI:57692"/>
    </cofactor>
</comment>
<evidence type="ECO:0000256" key="5">
    <source>
        <dbReference type="ARBA" id="ARBA00023002"/>
    </source>
</evidence>
<protein>
    <recommendedName>
        <fullName evidence="6">FAD dependent oxidoreductase domain-containing protein</fullName>
    </recommendedName>
</protein>
<evidence type="ECO:0000256" key="3">
    <source>
        <dbReference type="ARBA" id="ARBA00022630"/>
    </source>
</evidence>
<sequence>MAQDNILIIGAGTWGCSIALELARRGHTGITVLDGSDFPSSTSVGNHRNVFAEEAPSQTNLHTLSLQKWRTDPLFSPFYHATPLSTGHKSRLASQSPSFTPPTSAFPSCLGVPNPRGYSWIDTRGVTTALRDEAAKLGVRFLCGKEYEVTRLIYSTSTPSLSGLSTSCNTIYLGKTVILAAGAYSTLLLDFEAQIVPRARGVAYISLEDGEAKQIPLDVLDTGRIVVDGNRGEVQISDQHQGYINPVANTSTYTYASVPFARAQIPVEAEARVRGVLRETLPHLAARPFSHARLVWRADTRDGGVVIDKHPRLGNLVVAVGGRGEVCPVVGGVVADLVEGREGCKAMGWKEGCEGRDIWEGGVVDIGDVAGWTRIGE</sequence>
<keyword evidence="5" id="KW-0560">Oxidoreductase</keyword>
<keyword evidence="8" id="KW-1185">Reference proteome</keyword>
<dbReference type="EMBL" id="CP069034">
    <property type="protein sequence ID" value="QRD01770.1"/>
    <property type="molecule type" value="Genomic_DNA"/>
</dbReference>
<gene>
    <name evidence="7" type="ORF">JI435_144830</name>
</gene>
<evidence type="ECO:0000256" key="1">
    <source>
        <dbReference type="ARBA" id="ARBA00001974"/>
    </source>
</evidence>
<feature type="domain" description="FAD dependent oxidoreductase" evidence="6">
    <location>
        <begin position="6"/>
        <end position="53"/>
    </location>
</feature>